<keyword evidence="4" id="KW-1185">Reference proteome</keyword>
<dbReference type="Pfam" id="PF01722">
    <property type="entry name" value="BolA"/>
    <property type="match status" value="1"/>
</dbReference>
<comment type="similarity">
    <text evidence="1">Belongs to the BolA/IbaG family.</text>
</comment>
<protein>
    <submittedName>
        <fullName evidence="3">BolA family transcriptional regulator</fullName>
    </submittedName>
</protein>
<sequence>MTSTTTGPVAAEITRRLATALSPTRLVVTDDSETHRGHSGHDARGESHFTVDVTSAAFDGLNRVARQRLINQALADLLAERVHALAIKARAPCEE</sequence>
<name>A0ABY7NNL5_9SPHN</name>
<dbReference type="Gene3D" id="3.30.300.90">
    <property type="entry name" value="BolA-like"/>
    <property type="match status" value="1"/>
</dbReference>
<organism evidence="3 4">
    <name type="scientific">Sphingomonas abietis</name>
    <dbReference type="NCBI Taxonomy" id="3012344"/>
    <lineage>
        <taxon>Bacteria</taxon>
        <taxon>Pseudomonadati</taxon>
        <taxon>Pseudomonadota</taxon>
        <taxon>Alphaproteobacteria</taxon>
        <taxon>Sphingomonadales</taxon>
        <taxon>Sphingomonadaceae</taxon>
        <taxon>Sphingomonas</taxon>
    </lineage>
</organism>
<feature type="compositionally biased region" description="Basic and acidic residues" evidence="2">
    <location>
        <begin position="32"/>
        <end position="47"/>
    </location>
</feature>
<dbReference type="InterPro" id="IPR002634">
    <property type="entry name" value="BolA"/>
</dbReference>
<dbReference type="RefSeq" id="WP_270077055.1">
    <property type="nucleotide sequence ID" value="NZ_CP115174.1"/>
</dbReference>
<proteinExistence type="inferred from homology"/>
<evidence type="ECO:0000256" key="2">
    <source>
        <dbReference type="SAM" id="MobiDB-lite"/>
    </source>
</evidence>
<dbReference type="PANTHER" id="PTHR46230">
    <property type="match status" value="1"/>
</dbReference>
<feature type="region of interest" description="Disordered" evidence="2">
    <location>
        <begin position="24"/>
        <end position="47"/>
    </location>
</feature>
<dbReference type="EMBL" id="CP115174">
    <property type="protein sequence ID" value="WBO22410.1"/>
    <property type="molecule type" value="Genomic_DNA"/>
</dbReference>
<evidence type="ECO:0000313" key="4">
    <source>
        <dbReference type="Proteomes" id="UP001210865"/>
    </source>
</evidence>
<dbReference type="PIRSF" id="PIRSF003113">
    <property type="entry name" value="BolA"/>
    <property type="match status" value="1"/>
</dbReference>
<reference evidence="3 4" key="1">
    <citation type="submission" date="2022-12" db="EMBL/GenBank/DDBJ databases">
        <title>Sphingomonas abieness sp. nov., an endophytic bacterium isolated from Abies koreana.</title>
        <authorList>
            <person name="Jiang L."/>
            <person name="Lee J."/>
        </authorList>
    </citation>
    <scope>NUCLEOTIDE SEQUENCE [LARGE SCALE GENOMIC DNA]</scope>
    <source>
        <strain evidence="4">PAMB 00755</strain>
    </source>
</reference>
<dbReference type="SUPFAM" id="SSF82657">
    <property type="entry name" value="BolA-like"/>
    <property type="match status" value="1"/>
</dbReference>
<evidence type="ECO:0000256" key="1">
    <source>
        <dbReference type="RuleBase" id="RU003860"/>
    </source>
</evidence>
<dbReference type="PANTHER" id="PTHR46230:SF7">
    <property type="entry name" value="BOLA-LIKE PROTEIN 1"/>
    <property type="match status" value="1"/>
</dbReference>
<dbReference type="Proteomes" id="UP001210865">
    <property type="component" value="Chromosome"/>
</dbReference>
<dbReference type="InterPro" id="IPR036065">
    <property type="entry name" value="BolA-like_sf"/>
</dbReference>
<gene>
    <name evidence="3" type="ORF">PBT88_20095</name>
</gene>
<evidence type="ECO:0000313" key="3">
    <source>
        <dbReference type="EMBL" id="WBO22410.1"/>
    </source>
</evidence>
<accession>A0ABY7NNL5</accession>